<name>A0A6S6PDZ3_ACEAC</name>
<evidence type="ECO:0008006" key="3">
    <source>
        <dbReference type="Google" id="ProtNLM"/>
    </source>
</evidence>
<evidence type="ECO:0000313" key="2">
    <source>
        <dbReference type="Proteomes" id="UP000515220"/>
    </source>
</evidence>
<dbReference type="AlphaFoldDB" id="A0A6S6PDZ3"/>
<reference evidence="1 2" key="1">
    <citation type="submission" date="2020-07" db="EMBL/GenBank/DDBJ databases">
        <title>Complete Genome Sequence of an acetic acid bacterium, Acetobacter aceti JCM20276.</title>
        <authorList>
            <person name="Hirose Y."/>
            <person name="Mihara H."/>
        </authorList>
    </citation>
    <scope>NUCLEOTIDE SEQUENCE [LARGE SCALE GENOMIC DNA]</scope>
    <source>
        <strain evidence="1 2">JCM20276</strain>
    </source>
</reference>
<proteinExistence type="predicted"/>
<dbReference type="Proteomes" id="UP000515220">
    <property type="component" value="Chromosome"/>
</dbReference>
<accession>A0A6S6PDZ3</accession>
<dbReference type="RefSeq" id="WP_099348971.1">
    <property type="nucleotide sequence ID" value="NZ_AP023326.1"/>
</dbReference>
<evidence type="ECO:0000313" key="1">
    <source>
        <dbReference type="EMBL" id="BCI65938.1"/>
    </source>
</evidence>
<dbReference type="EMBL" id="AP023326">
    <property type="protein sequence ID" value="BCI65938.1"/>
    <property type="molecule type" value="Genomic_DNA"/>
</dbReference>
<sequence>MPFGSGKAPDVILSAAEGTWHSGDVRRLTKLARIAAATGDMADEVARAIERLAMKARQGRFVDCEEADLWVAALRWAIDDLASNTRFLPDPGLTTRDHEVGAAGVRLRKAGYPVEVGADGCRIAEEHRRELLRRIDGLVSYLGGAEVLQQLFRILDEQGRFEDGMWLLGDIVPPMGQRKDPTIPYGWLFTLALKHVKPVAKLRKPEVEWDNLVKLSRDYAALVDVERYDNLPRIDVDSAELIPTLVEALGWHQLFTFPRYRSTVVLQFVQAMREELDAAQWRAFGVQPTTLALELSTLFEMASAKAPMTMHRAEAERRLPNLLRLASARQGGVNEKFVDPFQAEARTSDGVILFEMGDKYLILPETVVAAQAATMLMTRIWRCLEDEVAKKAVGAICERVVTSICAMFPGVSVATDLVYHVGKQRFQIDVMATEDDEITLLEVKSKSLTKMALSGDMAQYLLDFDTSYLAMLKQLVRHETHLRGGNAELPSIAAGSRITKVAVSPLTYGPLSDVHLSQSILLGLFRVTLHTSVPNDRDAKILANLAKDVNSIGRSLENFVGQRSGQYRDVRVALMDYQWLDMAQLDAVVRLKAGVSAAFKILRQVSFASHDFWHEVALQSRLERGIANATASGKMRARQVR</sequence>
<gene>
    <name evidence="1" type="ORF">AAJCM20276_05620</name>
</gene>
<organism evidence="1 2">
    <name type="scientific">Acetobacter aceti</name>
    <dbReference type="NCBI Taxonomy" id="435"/>
    <lineage>
        <taxon>Bacteria</taxon>
        <taxon>Pseudomonadati</taxon>
        <taxon>Pseudomonadota</taxon>
        <taxon>Alphaproteobacteria</taxon>
        <taxon>Acetobacterales</taxon>
        <taxon>Acetobacteraceae</taxon>
        <taxon>Acetobacter</taxon>
        <taxon>Acetobacter subgen. Acetobacter</taxon>
    </lineage>
</organism>
<protein>
    <recommendedName>
        <fullName evidence="3">NERD domain-containing protein</fullName>
    </recommendedName>
</protein>